<feature type="compositionally biased region" description="Basic and acidic residues" evidence="2">
    <location>
        <begin position="11"/>
        <end position="21"/>
    </location>
</feature>
<reference evidence="3 4" key="1">
    <citation type="journal article" date="2014" name="Genome Biol. Evol.">
        <title>Comparative genomics and transcriptomics analyses reveal divergent lifestyle features of nematode endoparasitic fungus Hirsutella minnesotensis.</title>
        <authorList>
            <person name="Lai Y."/>
            <person name="Liu K."/>
            <person name="Zhang X."/>
            <person name="Zhang X."/>
            <person name="Li K."/>
            <person name="Wang N."/>
            <person name="Shu C."/>
            <person name="Wu Y."/>
            <person name="Wang C."/>
            <person name="Bushley K.E."/>
            <person name="Xiang M."/>
            <person name="Liu X."/>
        </authorList>
    </citation>
    <scope>NUCLEOTIDE SEQUENCE [LARGE SCALE GENOMIC DNA]</scope>
    <source>
        <strain evidence="3 4">3608</strain>
    </source>
</reference>
<feature type="coiled-coil region" evidence="1">
    <location>
        <begin position="770"/>
        <end position="831"/>
    </location>
</feature>
<dbReference type="EMBL" id="KQ030537">
    <property type="protein sequence ID" value="KJZ73233.1"/>
    <property type="molecule type" value="Genomic_DNA"/>
</dbReference>
<feature type="region of interest" description="Disordered" evidence="2">
    <location>
        <begin position="247"/>
        <end position="291"/>
    </location>
</feature>
<feature type="compositionally biased region" description="Basic and acidic residues" evidence="2">
    <location>
        <begin position="60"/>
        <end position="69"/>
    </location>
</feature>
<sequence length="1063" mass="119408">MNQSRSPARFSVEDELSHEALGEGFSFGIKKPPRPGQFSERPRNEPLETGDRPQANTRLNEPEKTESIRRTMGPRRPPLALDELSLPAQNSGLFATPPLRRVQKHELAQPNPQVLRTPIAASASRRATDNVPSSAQSSHKSMRPSGVVSDEQRGQAHRAIIRNLLPEAIAAQEIANSPLTKEAKERENGERAHQDNGLLAGANVAGMTSTYFQTPEKIGVKAKHIQKQSSPTSTCGDLEGLVHRSPAGVQHKQARGPALLRGSSQKDGNMVFRHRSQSSQASNISRKRDERYKQFTQADADRKKMAMHQVAQYWNECIEIGEAEKNRAHCEIKDLQGRLKRRDLKLTETCSLLAEKQREIEDMEVRLRQLEERESQAGTETERLREQLAESNARNATIKDKHRQIREKLNEAIQEHQALYKRSQAFYEKAMSEMKQENEQYVSVSKQIDEALEKGRQKREEMGRCMQEMREQAEREGKLKEDIISELRQSIAREKSISDALRQQIEARDDLHRVSEGTASKVESLLELCAEKCHEQRSNTDIVHSITERVVSAIGEVASNQQRGEQALFGMAMNFAAELDGIKKLLHDQNDQYAASQAFDEEDKRHLRDILGNLASNVQQAQGTCQKIDQVLEEQFQHERLVREEFVRAGRSELDQRLDERDERLLQLEQRMQLNLEGFATKIDAITKTQPCDGELKQAMDGIIAEFQAGLESGFLQERERSEGHLRQQQTSIAALKSQLQAVNDHLAVIQSLASSKETASNSHGGRSLVTSLQNRIKYLEDRKEDAEKLREKWQQDMTTVGILRGQLSAIQSSMSQMEMLEAKLERAADVNNLLHTTAKFFAHEEDWMCKQLDAVTPHDCSDPHDLLPEADHAVPSIEHIYIDSEATDASNEADASGRETATKDAAYRRRVTVHSPAGVAIAPSCPPSVAQEQLRRREAVQPRSILKLSAITGTEPTRSQGQAMGVGLEQTGSDWRVPSKSSVAMASAVVEQIRAEQILDEASRLAWSLPTVADYERGEQASSADYSRSFADKAKRQQSTDPDSNVDTKRRRMTAPQPVQSC</sequence>
<evidence type="ECO:0000313" key="3">
    <source>
        <dbReference type="EMBL" id="KJZ73233.1"/>
    </source>
</evidence>
<feature type="region of interest" description="Disordered" evidence="2">
    <location>
        <begin position="1018"/>
        <end position="1063"/>
    </location>
</feature>
<dbReference type="Proteomes" id="UP000054481">
    <property type="component" value="Unassembled WGS sequence"/>
</dbReference>
<feature type="region of interest" description="Disordered" evidence="2">
    <location>
        <begin position="120"/>
        <end position="152"/>
    </location>
</feature>
<evidence type="ECO:0000256" key="1">
    <source>
        <dbReference type="SAM" id="Coils"/>
    </source>
</evidence>
<evidence type="ECO:0000256" key="2">
    <source>
        <dbReference type="SAM" id="MobiDB-lite"/>
    </source>
</evidence>
<dbReference type="OrthoDB" id="4848543at2759"/>
<dbReference type="AlphaFoldDB" id="A0A0F7ZTJ7"/>
<feature type="compositionally biased region" description="Basic and acidic residues" evidence="2">
    <location>
        <begin position="40"/>
        <end position="51"/>
    </location>
</feature>
<protein>
    <submittedName>
        <fullName evidence="3">Uncharacterized protein</fullName>
    </submittedName>
</protein>
<feature type="compositionally biased region" description="Polar residues" evidence="2">
    <location>
        <begin position="130"/>
        <end position="139"/>
    </location>
</feature>
<gene>
    <name evidence="3" type="ORF">HIM_07430</name>
</gene>
<evidence type="ECO:0000313" key="4">
    <source>
        <dbReference type="Proteomes" id="UP000054481"/>
    </source>
</evidence>
<proteinExistence type="predicted"/>
<keyword evidence="1" id="KW-0175">Coiled coil</keyword>
<accession>A0A0F7ZTJ7</accession>
<feature type="region of interest" description="Disordered" evidence="2">
    <location>
        <begin position="1"/>
        <end position="80"/>
    </location>
</feature>
<organism evidence="3 4">
    <name type="scientific">Hirsutella minnesotensis 3608</name>
    <dbReference type="NCBI Taxonomy" id="1043627"/>
    <lineage>
        <taxon>Eukaryota</taxon>
        <taxon>Fungi</taxon>
        <taxon>Dikarya</taxon>
        <taxon>Ascomycota</taxon>
        <taxon>Pezizomycotina</taxon>
        <taxon>Sordariomycetes</taxon>
        <taxon>Hypocreomycetidae</taxon>
        <taxon>Hypocreales</taxon>
        <taxon>Ophiocordycipitaceae</taxon>
        <taxon>Hirsutella</taxon>
    </lineage>
</organism>
<keyword evidence="4" id="KW-1185">Reference proteome</keyword>
<name>A0A0F7ZTJ7_9HYPO</name>
<feature type="coiled-coil region" evidence="1">
    <location>
        <begin position="353"/>
        <end position="454"/>
    </location>
</feature>